<evidence type="ECO:0000313" key="8">
    <source>
        <dbReference type="EMBL" id="MFB9887045.1"/>
    </source>
</evidence>
<dbReference type="InterPro" id="IPR001328">
    <property type="entry name" value="Pept_tRNA_hydro"/>
</dbReference>
<sequence length="197" mass="21340">MSEPVQLIVGLGNPGSQYARTRHNAGADFVSALASLCHCDLRAESRFHGLYGKANWHGHTLHLLIPTTYMNLSGQAVQAVSNFFKLKVDNLLVVHDELDLPPGQARFKKGGGHGGHNGLKDIINKLGGAREFHRLRLGIGHPGDANKVAGFVLTKAPSQEFDLTERASEEALACLPLALAGDWPRAMNRLHAFKPEA</sequence>
<keyword evidence="7" id="KW-0963">Cytoplasm</keyword>
<comment type="subunit">
    <text evidence="7">Monomer.</text>
</comment>
<evidence type="ECO:0000313" key="9">
    <source>
        <dbReference type="Proteomes" id="UP001589628"/>
    </source>
</evidence>
<dbReference type="InterPro" id="IPR036416">
    <property type="entry name" value="Pept_tRNA_hydro_sf"/>
</dbReference>
<dbReference type="GO" id="GO:0004045">
    <property type="term" value="F:peptidyl-tRNA hydrolase activity"/>
    <property type="evidence" value="ECO:0007669"/>
    <property type="project" value="UniProtKB-EC"/>
</dbReference>
<accession>A0ABV5ZCN6</accession>
<evidence type="ECO:0000256" key="3">
    <source>
        <dbReference type="ARBA" id="ARBA00022801"/>
    </source>
</evidence>
<feature type="site" description="Discriminates between blocked and unblocked aminoacyl-tRNA" evidence="7">
    <location>
        <position position="13"/>
    </location>
</feature>
<protein>
    <recommendedName>
        <fullName evidence="6 7">Peptidyl-tRNA hydrolase</fullName>
        <shortName evidence="7">Pth</shortName>
        <ecNumber evidence="1 7">3.1.1.29</ecNumber>
    </recommendedName>
</protein>
<evidence type="ECO:0000256" key="6">
    <source>
        <dbReference type="ARBA" id="ARBA00050038"/>
    </source>
</evidence>
<dbReference type="SUPFAM" id="SSF53178">
    <property type="entry name" value="Peptidyl-tRNA hydrolase-like"/>
    <property type="match status" value="1"/>
</dbReference>
<dbReference type="CDD" id="cd00462">
    <property type="entry name" value="PTH"/>
    <property type="match status" value="1"/>
</dbReference>
<feature type="binding site" evidence="7">
    <location>
        <position position="18"/>
    </location>
    <ligand>
        <name>tRNA</name>
        <dbReference type="ChEBI" id="CHEBI:17843"/>
    </ligand>
</feature>
<feature type="site" description="Stabilizes the basic form of H active site to accept a proton" evidence="7">
    <location>
        <position position="96"/>
    </location>
</feature>
<dbReference type="EC" id="3.1.1.29" evidence="1 7"/>
<comment type="similarity">
    <text evidence="5 7">Belongs to the PTH family.</text>
</comment>
<keyword evidence="3 7" id="KW-0378">Hydrolase</keyword>
<comment type="function">
    <text evidence="7">Catalyzes the release of premature peptidyl moieties from peptidyl-tRNA molecules trapped in stalled 50S ribosomal subunits, and thus maintains levels of free tRNAs and 50S ribosomes.</text>
</comment>
<dbReference type="InterPro" id="IPR018171">
    <property type="entry name" value="Pept_tRNA_hydro_CS"/>
</dbReference>
<feature type="binding site" evidence="7">
    <location>
        <position position="117"/>
    </location>
    <ligand>
        <name>tRNA</name>
        <dbReference type="ChEBI" id="CHEBI:17843"/>
    </ligand>
</feature>
<evidence type="ECO:0000256" key="7">
    <source>
        <dbReference type="HAMAP-Rule" id="MF_00083"/>
    </source>
</evidence>
<gene>
    <name evidence="7 8" type="primary">pth</name>
    <name evidence="8" type="ORF">ACFFLH_11535</name>
</gene>
<dbReference type="Pfam" id="PF01195">
    <property type="entry name" value="Pept_tRNA_hydro"/>
    <property type="match status" value="1"/>
</dbReference>
<keyword evidence="2 7" id="KW-0820">tRNA-binding</keyword>
<comment type="function">
    <text evidence="7">Hydrolyzes ribosome-free peptidyl-tRNAs (with 1 or more amino acids incorporated), which drop off the ribosome during protein synthesis, or as a result of ribosome stalling.</text>
</comment>
<evidence type="ECO:0000256" key="5">
    <source>
        <dbReference type="ARBA" id="ARBA00038063"/>
    </source>
</evidence>
<evidence type="ECO:0000256" key="4">
    <source>
        <dbReference type="ARBA" id="ARBA00022884"/>
    </source>
</evidence>
<keyword evidence="4 7" id="KW-0694">RNA-binding</keyword>
<dbReference type="RefSeq" id="WP_027312141.1">
    <property type="nucleotide sequence ID" value="NZ_JAUESS010000021.1"/>
</dbReference>
<name>A0ABV5ZCN6_9GAMM</name>
<dbReference type="Proteomes" id="UP001589628">
    <property type="component" value="Unassembled WGS sequence"/>
</dbReference>
<organism evidence="8 9">
    <name type="scientific">Balneatrix alpica</name>
    <dbReference type="NCBI Taxonomy" id="75684"/>
    <lineage>
        <taxon>Bacteria</taxon>
        <taxon>Pseudomonadati</taxon>
        <taxon>Pseudomonadota</taxon>
        <taxon>Gammaproteobacteria</taxon>
        <taxon>Oceanospirillales</taxon>
        <taxon>Balneatrichaceae</taxon>
        <taxon>Balneatrix</taxon>
    </lineage>
</organism>
<dbReference type="PANTHER" id="PTHR17224:SF1">
    <property type="entry name" value="PEPTIDYL-TRNA HYDROLASE"/>
    <property type="match status" value="1"/>
</dbReference>
<comment type="catalytic activity">
    <reaction evidence="7">
        <text>an N-acyl-L-alpha-aminoacyl-tRNA + H2O = an N-acyl-L-amino acid + a tRNA + H(+)</text>
        <dbReference type="Rhea" id="RHEA:54448"/>
        <dbReference type="Rhea" id="RHEA-COMP:10123"/>
        <dbReference type="Rhea" id="RHEA-COMP:13883"/>
        <dbReference type="ChEBI" id="CHEBI:15377"/>
        <dbReference type="ChEBI" id="CHEBI:15378"/>
        <dbReference type="ChEBI" id="CHEBI:59874"/>
        <dbReference type="ChEBI" id="CHEBI:78442"/>
        <dbReference type="ChEBI" id="CHEBI:138191"/>
        <dbReference type="EC" id="3.1.1.29"/>
    </reaction>
</comment>
<feature type="active site" description="Proton acceptor" evidence="7">
    <location>
        <position position="23"/>
    </location>
</feature>
<proteinExistence type="inferred from homology"/>
<dbReference type="PROSITE" id="PS01196">
    <property type="entry name" value="PEPT_TRNA_HYDROL_2"/>
    <property type="match status" value="1"/>
</dbReference>
<dbReference type="HAMAP" id="MF_00083">
    <property type="entry name" value="Pept_tRNA_hydro_bact"/>
    <property type="match status" value="1"/>
</dbReference>
<evidence type="ECO:0000256" key="2">
    <source>
        <dbReference type="ARBA" id="ARBA00022555"/>
    </source>
</evidence>
<dbReference type="PANTHER" id="PTHR17224">
    <property type="entry name" value="PEPTIDYL-TRNA HYDROLASE"/>
    <property type="match status" value="1"/>
</dbReference>
<dbReference type="EMBL" id="JBHLZN010000003">
    <property type="protein sequence ID" value="MFB9887045.1"/>
    <property type="molecule type" value="Genomic_DNA"/>
</dbReference>
<reference evidence="8 9" key="1">
    <citation type="submission" date="2024-09" db="EMBL/GenBank/DDBJ databases">
        <authorList>
            <person name="Sun Q."/>
            <person name="Mori K."/>
        </authorList>
    </citation>
    <scope>NUCLEOTIDE SEQUENCE [LARGE SCALE GENOMIC DNA]</scope>
    <source>
        <strain evidence="8 9">ATCC 51285</strain>
    </source>
</reference>
<evidence type="ECO:0000256" key="1">
    <source>
        <dbReference type="ARBA" id="ARBA00013260"/>
    </source>
</evidence>
<dbReference type="Gene3D" id="3.40.50.1470">
    <property type="entry name" value="Peptidyl-tRNA hydrolase"/>
    <property type="match status" value="1"/>
</dbReference>
<comment type="caution">
    <text evidence="8">The sequence shown here is derived from an EMBL/GenBank/DDBJ whole genome shotgun (WGS) entry which is preliminary data.</text>
</comment>
<keyword evidence="9" id="KW-1185">Reference proteome</keyword>
<dbReference type="NCBIfam" id="TIGR00447">
    <property type="entry name" value="pth"/>
    <property type="match status" value="1"/>
</dbReference>
<feature type="binding site" evidence="7">
    <location>
        <position position="69"/>
    </location>
    <ligand>
        <name>tRNA</name>
        <dbReference type="ChEBI" id="CHEBI:17843"/>
    </ligand>
</feature>
<comment type="subcellular location">
    <subcellularLocation>
        <location evidence="7">Cytoplasm</location>
    </subcellularLocation>
</comment>
<feature type="binding site" evidence="7">
    <location>
        <position position="71"/>
    </location>
    <ligand>
        <name>tRNA</name>
        <dbReference type="ChEBI" id="CHEBI:17843"/>
    </ligand>
</feature>